<evidence type="ECO:0000313" key="2">
    <source>
        <dbReference type="Proteomes" id="UP000319908"/>
    </source>
</evidence>
<name>A0A5C6C2Y9_9BACT</name>
<accession>A0A5C6C2Y9</accession>
<dbReference type="Proteomes" id="UP000319908">
    <property type="component" value="Unassembled WGS sequence"/>
</dbReference>
<organism evidence="1 2">
    <name type="scientific">Allorhodopirellula heiligendammensis</name>
    <dbReference type="NCBI Taxonomy" id="2714739"/>
    <lineage>
        <taxon>Bacteria</taxon>
        <taxon>Pseudomonadati</taxon>
        <taxon>Planctomycetota</taxon>
        <taxon>Planctomycetia</taxon>
        <taxon>Pirellulales</taxon>
        <taxon>Pirellulaceae</taxon>
        <taxon>Allorhodopirellula</taxon>
    </lineage>
</organism>
<sequence>MNHREAVEAKLQADEFVFDGLEDELFDVRPLIEEGKHPICAKCGVRLQVALTPEAAKVSGNPPGVYCPTNQSHCQITLNFARRK</sequence>
<reference evidence="1 2" key="1">
    <citation type="journal article" date="2020" name="Antonie Van Leeuwenhoek">
        <title>Rhodopirellula heiligendammensis sp. nov., Rhodopirellula pilleata sp. nov., and Rhodopirellula solitaria sp. nov. isolated from natural or artificial marine surfaces in Northern Germany and California, USA, and emended description of the genus Rhodopirellula.</title>
        <authorList>
            <person name="Kallscheuer N."/>
            <person name="Wiegand S."/>
            <person name="Jogler M."/>
            <person name="Boedeker C."/>
            <person name="Peeters S.H."/>
            <person name="Rast P."/>
            <person name="Heuer A."/>
            <person name="Jetten M.S.M."/>
            <person name="Rohde M."/>
            <person name="Jogler C."/>
        </authorList>
    </citation>
    <scope>NUCLEOTIDE SEQUENCE [LARGE SCALE GENOMIC DNA]</scope>
    <source>
        <strain evidence="1 2">Poly21</strain>
    </source>
</reference>
<evidence type="ECO:0000313" key="1">
    <source>
        <dbReference type="EMBL" id="TWU18552.1"/>
    </source>
</evidence>
<dbReference type="EMBL" id="SJPU01000001">
    <property type="protein sequence ID" value="TWU18552.1"/>
    <property type="molecule type" value="Genomic_DNA"/>
</dbReference>
<gene>
    <name evidence="1" type="ORF">Poly21_07160</name>
</gene>
<proteinExistence type="predicted"/>
<comment type="caution">
    <text evidence="1">The sequence shown here is derived from an EMBL/GenBank/DDBJ whole genome shotgun (WGS) entry which is preliminary data.</text>
</comment>
<protein>
    <submittedName>
        <fullName evidence="1">Uncharacterized protein</fullName>
    </submittedName>
</protein>
<dbReference type="RefSeq" id="WP_146405579.1">
    <property type="nucleotide sequence ID" value="NZ_SJPU01000001.1"/>
</dbReference>
<keyword evidence="2" id="KW-1185">Reference proteome</keyword>
<dbReference type="AlphaFoldDB" id="A0A5C6C2Y9"/>